<evidence type="ECO:0000256" key="8">
    <source>
        <dbReference type="ARBA" id="ARBA00022989"/>
    </source>
</evidence>
<dbReference type="Gene3D" id="3.30.460.20">
    <property type="entry name" value="CorA soluble domain-like"/>
    <property type="match status" value="1"/>
</dbReference>
<proteinExistence type="inferred from homology"/>
<dbReference type="GO" id="GO:0005886">
    <property type="term" value="C:plasma membrane"/>
    <property type="evidence" value="ECO:0007669"/>
    <property type="project" value="UniProtKB-SubCell"/>
</dbReference>
<evidence type="ECO:0000256" key="1">
    <source>
        <dbReference type="ARBA" id="ARBA00004651"/>
    </source>
</evidence>
<dbReference type="InterPro" id="IPR002523">
    <property type="entry name" value="MgTranspt_CorA/ZnTranspt_ZntB"/>
</dbReference>
<keyword evidence="6 11" id="KW-0812">Transmembrane</keyword>
<keyword evidence="8 11" id="KW-1133">Transmembrane helix</keyword>
<comment type="caution">
    <text evidence="12">The sequence shown here is derived from an EMBL/GenBank/DDBJ whole genome shotgun (WGS) entry which is preliminary data.</text>
</comment>
<gene>
    <name evidence="12" type="ORF">HMP0015_3167</name>
</gene>
<dbReference type="PANTHER" id="PTHR46494">
    <property type="entry name" value="CORA FAMILY METAL ION TRANSPORTER (EUROFUNG)"/>
    <property type="match status" value="1"/>
</dbReference>
<evidence type="ECO:0000256" key="4">
    <source>
        <dbReference type="ARBA" id="ARBA00022475"/>
    </source>
</evidence>
<evidence type="ECO:0000313" key="12">
    <source>
        <dbReference type="EMBL" id="EFF81402.1"/>
    </source>
</evidence>
<keyword evidence="5" id="KW-0997">Cell inner membrane</keyword>
<protein>
    <submittedName>
        <fullName evidence="12">Putative magnesium and cobalt transport protein CorA</fullName>
    </submittedName>
</protein>
<keyword evidence="10 11" id="KW-0472">Membrane</keyword>
<comment type="similarity">
    <text evidence="2">Belongs to the CorA metal ion transporter (MIT) (TC 1.A.35) family.</text>
</comment>
<keyword evidence="7" id="KW-0862">Zinc</keyword>
<keyword evidence="9" id="KW-0406">Ion transport</keyword>
<dbReference type="SUPFAM" id="SSF143865">
    <property type="entry name" value="CorA soluble domain-like"/>
    <property type="match status" value="1"/>
</dbReference>
<dbReference type="Pfam" id="PF01544">
    <property type="entry name" value="CorA"/>
    <property type="match status" value="1"/>
</dbReference>
<evidence type="ECO:0000256" key="3">
    <source>
        <dbReference type="ARBA" id="ARBA00022448"/>
    </source>
</evidence>
<dbReference type="AlphaFoldDB" id="D4XTX5"/>
<accession>D4XTX5</accession>
<organism evidence="12 13">
    <name type="scientific">Acinetobacter haemolyticus ATCC 19194</name>
    <dbReference type="NCBI Taxonomy" id="707232"/>
    <lineage>
        <taxon>Bacteria</taxon>
        <taxon>Pseudomonadati</taxon>
        <taxon>Pseudomonadota</taxon>
        <taxon>Gammaproteobacteria</taxon>
        <taxon>Moraxellales</taxon>
        <taxon>Moraxellaceae</taxon>
        <taxon>Acinetobacter</taxon>
    </lineage>
</organism>
<evidence type="ECO:0000256" key="2">
    <source>
        <dbReference type="ARBA" id="ARBA00009765"/>
    </source>
</evidence>
<evidence type="ECO:0000256" key="5">
    <source>
        <dbReference type="ARBA" id="ARBA00022519"/>
    </source>
</evidence>
<name>D4XTX5_ACIHA</name>
<dbReference type="GO" id="GO:0015095">
    <property type="term" value="F:magnesium ion transmembrane transporter activity"/>
    <property type="evidence" value="ECO:0007669"/>
    <property type="project" value="TreeGrafter"/>
</dbReference>
<comment type="subcellular location">
    <subcellularLocation>
        <location evidence="1">Cell membrane</location>
        <topology evidence="1">Multi-pass membrane protein</topology>
    </subcellularLocation>
</comment>
<dbReference type="GO" id="GO:0050897">
    <property type="term" value="F:cobalt ion binding"/>
    <property type="evidence" value="ECO:0007669"/>
    <property type="project" value="TreeGrafter"/>
</dbReference>
<evidence type="ECO:0000256" key="6">
    <source>
        <dbReference type="ARBA" id="ARBA00022692"/>
    </source>
</evidence>
<dbReference type="GO" id="GO:0000287">
    <property type="term" value="F:magnesium ion binding"/>
    <property type="evidence" value="ECO:0007669"/>
    <property type="project" value="TreeGrafter"/>
</dbReference>
<dbReference type="SUPFAM" id="SSF144083">
    <property type="entry name" value="Magnesium transport protein CorA, transmembrane region"/>
    <property type="match status" value="1"/>
</dbReference>
<dbReference type="PANTHER" id="PTHR46494:SF3">
    <property type="entry name" value="ZINC TRANSPORT PROTEIN ZNTB"/>
    <property type="match status" value="1"/>
</dbReference>
<keyword evidence="3" id="KW-0813">Transport</keyword>
<dbReference type="InterPro" id="IPR045861">
    <property type="entry name" value="CorA_cytoplasmic_dom"/>
</dbReference>
<keyword evidence="4" id="KW-1003">Cell membrane</keyword>
<dbReference type="HOGENOM" id="CLU_007127_5_0_6"/>
<evidence type="ECO:0000256" key="7">
    <source>
        <dbReference type="ARBA" id="ARBA00022833"/>
    </source>
</evidence>
<evidence type="ECO:0000313" key="13">
    <source>
        <dbReference type="Proteomes" id="UP000003085"/>
    </source>
</evidence>
<sequence length="368" mass="42753">MFFIASLSKIHADFLQSAKSPNIHCARKKDMLEAFYATERGSLEDATINGGFDLYPELVWIDLIAPSQEEQQWVLDAYERNLPTLKSLEDISSSARFYRDDDGILHISTYFLTKNKNFQSDREQDDLENTLAATVHTVAFLLEKNRLITLRGEKLVAFRAFRSRARRNDYEMDYKNPVWILLGLLEAKLDELSDILEDTHRYLEEYSAEVLNDHHREQILDLDDMITRLAHQEDMLGKAQLCLTDLRRVLTFLSRPRALGSHIYDADIREMSEDVRSLLEHNAFLFQKLKFLLDITTGFANTEMNETFKRFSILPSMLAPPMLVASIYGMNTDVLPFAQGDTSFWIVITFVTTLLIGPILYFRWKKWI</sequence>
<feature type="transmembrane region" description="Helical" evidence="11">
    <location>
        <begin position="342"/>
        <end position="362"/>
    </location>
</feature>
<dbReference type="EMBL" id="ADMT01000231">
    <property type="protein sequence ID" value="EFF81402.1"/>
    <property type="molecule type" value="Genomic_DNA"/>
</dbReference>
<dbReference type="GO" id="GO:0015087">
    <property type="term" value="F:cobalt ion transmembrane transporter activity"/>
    <property type="evidence" value="ECO:0007669"/>
    <property type="project" value="TreeGrafter"/>
</dbReference>
<evidence type="ECO:0000256" key="11">
    <source>
        <dbReference type="SAM" id="Phobius"/>
    </source>
</evidence>
<evidence type="ECO:0000256" key="9">
    <source>
        <dbReference type="ARBA" id="ARBA00023065"/>
    </source>
</evidence>
<reference evidence="13" key="1">
    <citation type="submission" date="2010-03" db="EMBL/GenBank/DDBJ databases">
        <title>Complete sequence of Mobiluncus curtisii ATCC 43063.</title>
        <authorList>
            <person name="Muzny D."/>
            <person name="Qin X."/>
            <person name="Deng J."/>
            <person name="Jiang H."/>
            <person name="Liu Y."/>
            <person name="Qu J."/>
            <person name="Song X.-Z."/>
            <person name="Zhang L."/>
            <person name="Thornton R."/>
            <person name="Coyle M."/>
            <person name="Francisco L."/>
            <person name="Jackson L."/>
            <person name="Javaid M."/>
            <person name="Korchina V."/>
            <person name="Kovar C."/>
            <person name="Mata R."/>
            <person name="Mathew T."/>
            <person name="Ngo R."/>
            <person name="Nguyen L."/>
            <person name="Nguyen N."/>
            <person name="Okwuonu G."/>
            <person name="Ongeri F."/>
            <person name="Pham C."/>
            <person name="Simmons D."/>
            <person name="Wilczek-Boney K."/>
            <person name="Hale W."/>
            <person name="Jakkamsetti A."/>
            <person name="Pham P."/>
            <person name="Ruth R."/>
            <person name="San Lucas F."/>
            <person name="Warren J."/>
            <person name="Zhang J."/>
            <person name="Zhao Z."/>
            <person name="Zhou C."/>
            <person name="Zhu D."/>
            <person name="Lee S."/>
            <person name="Bess C."/>
            <person name="Blankenburg K."/>
            <person name="Forbes L."/>
            <person name="Fu Q."/>
            <person name="Gubbala S."/>
            <person name="Hirani K."/>
            <person name="Jayaseelan J.C."/>
            <person name="Lara F."/>
            <person name="Munidasa M."/>
            <person name="Palculict T."/>
            <person name="Patil S."/>
            <person name="Pu L.-L."/>
            <person name="Saada N."/>
            <person name="Tang L."/>
            <person name="Weissenberger G."/>
            <person name="Zhu Y."/>
            <person name="Hemphill L."/>
            <person name="Shang Y."/>
            <person name="Youmans B."/>
            <person name="Ayvaz T."/>
            <person name="Ross M."/>
            <person name="Santibanez J."/>
            <person name="Aqrawi P."/>
            <person name="Gross S."/>
            <person name="Joshi V."/>
            <person name="Fowler G."/>
            <person name="Nazareth L."/>
            <person name="Reid J."/>
            <person name="Worley K."/>
            <person name="Petrosino J."/>
            <person name="Highlander S."/>
            <person name="Gibbs R."/>
            <person name="Gibbs R."/>
        </authorList>
    </citation>
    <scope>NUCLEOTIDE SEQUENCE [LARGE SCALE GENOMIC DNA]</scope>
    <source>
        <strain evidence="13">ATCC 19194</strain>
    </source>
</reference>
<dbReference type="Proteomes" id="UP000003085">
    <property type="component" value="Unassembled WGS sequence"/>
</dbReference>
<dbReference type="InterPro" id="IPR045863">
    <property type="entry name" value="CorA_TM1_TM2"/>
</dbReference>
<evidence type="ECO:0000256" key="10">
    <source>
        <dbReference type="ARBA" id="ARBA00023136"/>
    </source>
</evidence>
<dbReference type="Gene3D" id="1.20.58.340">
    <property type="entry name" value="Magnesium transport protein CorA, transmembrane region"/>
    <property type="match status" value="1"/>
</dbReference>